<feature type="signal peptide" evidence="2">
    <location>
        <begin position="1"/>
        <end position="19"/>
    </location>
</feature>
<sequence>MRRRMFACLAFGAAPAALALGGMPALAQKAPPPAGPAPAAPPAGGQTAYTMGEIGRRVRYGRQGAWLVQATGDGALTFANETDPTAWTAALTAPPGPAYAVEVLVNGDIPAVEGHAVGAGIVFAFQRGDGGPGRRYRVAMLAGDTLSVYRYADGGFARSVSSRNGAWGGGGWHAMRLTVRPESFAIAMDGQQVASIGDGEPLSGEVGVMVSGTGRAAFRELRLG</sequence>
<evidence type="ECO:0000256" key="1">
    <source>
        <dbReference type="SAM" id="MobiDB-lite"/>
    </source>
</evidence>
<feature type="region of interest" description="Disordered" evidence="1">
    <location>
        <begin position="29"/>
        <end position="48"/>
    </location>
</feature>
<feature type="compositionally biased region" description="Pro residues" evidence="1">
    <location>
        <begin position="30"/>
        <end position="41"/>
    </location>
</feature>
<dbReference type="EMBL" id="JALPRX010000054">
    <property type="protein sequence ID" value="MCK8785260.1"/>
    <property type="molecule type" value="Genomic_DNA"/>
</dbReference>
<dbReference type="AlphaFoldDB" id="A0A9X1Y8Y3"/>
<proteinExistence type="predicted"/>
<accession>A0A9X1Y8Y3</accession>
<feature type="chain" id="PRO_5040742209" description="3-keto-disaccharide hydrolase domain-containing protein" evidence="2">
    <location>
        <begin position="20"/>
        <end position="224"/>
    </location>
</feature>
<dbReference type="RefSeq" id="WP_248667384.1">
    <property type="nucleotide sequence ID" value="NZ_JALPRX010000054.1"/>
</dbReference>
<reference evidence="3" key="1">
    <citation type="submission" date="2022-04" db="EMBL/GenBank/DDBJ databases">
        <title>Roseomonas acroporae sp. nov., isolated from coral Acropora digitifera.</title>
        <authorList>
            <person name="Sun H."/>
        </authorList>
    </citation>
    <scope>NUCLEOTIDE SEQUENCE</scope>
    <source>
        <strain evidence="3">NAR14</strain>
    </source>
</reference>
<gene>
    <name evidence="3" type="ORF">M0638_12780</name>
</gene>
<evidence type="ECO:0000313" key="4">
    <source>
        <dbReference type="Proteomes" id="UP001139516"/>
    </source>
</evidence>
<evidence type="ECO:0000313" key="3">
    <source>
        <dbReference type="EMBL" id="MCK8785260.1"/>
    </source>
</evidence>
<evidence type="ECO:0008006" key="5">
    <source>
        <dbReference type="Google" id="ProtNLM"/>
    </source>
</evidence>
<keyword evidence="4" id="KW-1185">Reference proteome</keyword>
<comment type="caution">
    <text evidence="3">The sequence shown here is derived from an EMBL/GenBank/DDBJ whole genome shotgun (WGS) entry which is preliminary data.</text>
</comment>
<keyword evidence="2" id="KW-0732">Signal</keyword>
<dbReference type="Gene3D" id="2.60.120.560">
    <property type="entry name" value="Exo-inulinase, domain 1"/>
    <property type="match status" value="1"/>
</dbReference>
<organism evidence="3 4">
    <name type="scientific">Roseomonas acroporae</name>
    <dbReference type="NCBI Taxonomy" id="2937791"/>
    <lineage>
        <taxon>Bacteria</taxon>
        <taxon>Pseudomonadati</taxon>
        <taxon>Pseudomonadota</taxon>
        <taxon>Alphaproteobacteria</taxon>
        <taxon>Acetobacterales</taxon>
        <taxon>Roseomonadaceae</taxon>
        <taxon>Roseomonas</taxon>
    </lineage>
</organism>
<name>A0A9X1Y8Y3_9PROT</name>
<evidence type="ECO:0000256" key="2">
    <source>
        <dbReference type="SAM" id="SignalP"/>
    </source>
</evidence>
<protein>
    <recommendedName>
        <fullName evidence="5">3-keto-disaccharide hydrolase domain-containing protein</fullName>
    </recommendedName>
</protein>
<dbReference type="Proteomes" id="UP001139516">
    <property type="component" value="Unassembled WGS sequence"/>
</dbReference>